<proteinExistence type="inferred from homology"/>
<comment type="similarity">
    <text evidence="2 6">Belongs to the YIP1 family.</text>
</comment>
<protein>
    <recommendedName>
        <fullName evidence="6">Protein YIPF</fullName>
    </recommendedName>
</protein>
<evidence type="ECO:0000256" key="2">
    <source>
        <dbReference type="ARBA" id="ARBA00010596"/>
    </source>
</evidence>
<feature type="transmembrane region" description="Helical" evidence="6">
    <location>
        <begin position="171"/>
        <end position="193"/>
    </location>
</feature>
<evidence type="ECO:0000256" key="4">
    <source>
        <dbReference type="ARBA" id="ARBA00022989"/>
    </source>
</evidence>
<feature type="transmembrane region" description="Helical" evidence="6">
    <location>
        <begin position="273"/>
        <end position="295"/>
    </location>
</feature>
<keyword evidence="3 6" id="KW-0812">Transmembrane</keyword>
<comment type="subcellular location">
    <subcellularLocation>
        <location evidence="6">Golgi apparatus membrane</location>
        <topology evidence="6">Multi-pass membrane protein</topology>
    </subcellularLocation>
    <subcellularLocation>
        <location evidence="1">Membrane</location>
        <topology evidence="1">Multi-pass membrane protein</topology>
    </subcellularLocation>
</comment>
<feature type="transmembrane region" description="Helical" evidence="6">
    <location>
        <begin position="214"/>
        <end position="235"/>
    </location>
</feature>
<keyword evidence="4 6" id="KW-1133">Transmembrane helix</keyword>
<sequence>MSNLREVPTDDLLSFHDYPTVPVHNSTVSNSTISVPVSDIDVSGNIKTVPAQSQEQKMNSFESSSSVNYPDLGAGGDADQETQPNKSFWTIEYYQKFFDVNTKDVLERIIASVTPKWDNSLKHHLRTKPDLYGPFWICVTLIFTIAISGNVANYLQHASTKYHWKYDFHLVSYAATTICLYVVLVPCIIWALLKYTSITNDIEELEQDTVTPGALELVCIYGYSLFIYIPAAVLWTIQISLVQWILVLIAAFISGSVLLLTLMPALRLSKHKYILIIGIVTCHLLLTAGFMLYFFHVPNTIPALPEIQVTDKPVPVPIGNLTGKA</sequence>
<evidence type="ECO:0000313" key="8">
    <source>
        <dbReference type="EMBL" id="KAL1509054.1"/>
    </source>
</evidence>
<evidence type="ECO:0000256" key="3">
    <source>
        <dbReference type="ARBA" id="ARBA00022692"/>
    </source>
</evidence>
<feature type="domain" description="Yip1" evidence="7">
    <location>
        <begin position="125"/>
        <end position="286"/>
    </location>
</feature>
<dbReference type="EMBL" id="JBDJPC010000003">
    <property type="protein sequence ID" value="KAL1509054.1"/>
    <property type="molecule type" value="Genomic_DNA"/>
</dbReference>
<name>A0ABD1F1C2_HYPHA</name>
<dbReference type="InterPro" id="IPR039765">
    <property type="entry name" value="Yip5/YIPF1/YIPF2"/>
</dbReference>
<feature type="transmembrane region" description="Helical" evidence="6">
    <location>
        <begin position="131"/>
        <end position="151"/>
    </location>
</feature>
<dbReference type="Proteomes" id="UP001566132">
    <property type="component" value="Unassembled WGS sequence"/>
</dbReference>
<organism evidence="8 9">
    <name type="scientific">Hypothenemus hampei</name>
    <name type="common">Coffee berry borer</name>
    <dbReference type="NCBI Taxonomy" id="57062"/>
    <lineage>
        <taxon>Eukaryota</taxon>
        <taxon>Metazoa</taxon>
        <taxon>Ecdysozoa</taxon>
        <taxon>Arthropoda</taxon>
        <taxon>Hexapoda</taxon>
        <taxon>Insecta</taxon>
        <taxon>Pterygota</taxon>
        <taxon>Neoptera</taxon>
        <taxon>Endopterygota</taxon>
        <taxon>Coleoptera</taxon>
        <taxon>Polyphaga</taxon>
        <taxon>Cucujiformia</taxon>
        <taxon>Curculionidae</taxon>
        <taxon>Scolytinae</taxon>
        <taxon>Hypothenemus</taxon>
    </lineage>
</organism>
<keyword evidence="5 6" id="KW-0472">Membrane</keyword>
<dbReference type="GO" id="GO:0000139">
    <property type="term" value="C:Golgi membrane"/>
    <property type="evidence" value="ECO:0007669"/>
    <property type="project" value="UniProtKB-SubCell"/>
</dbReference>
<gene>
    <name evidence="8" type="ORF">ABEB36_003855</name>
</gene>
<evidence type="ECO:0000256" key="6">
    <source>
        <dbReference type="RuleBase" id="RU361264"/>
    </source>
</evidence>
<accession>A0ABD1F1C2</accession>
<evidence type="ECO:0000313" key="9">
    <source>
        <dbReference type="Proteomes" id="UP001566132"/>
    </source>
</evidence>
<feature type="transmembrane region" description="Helical" evidence="6">
    <location>
        <begin position="241"/>
        <end position="261"/>
    </location>
</feature>
<dbReference type="Pfam" id="PF04893">
    <property type="entry name" value="Yip1"/>
    <property type="match status" value="1"/>
</dbReference>
<dbReference type="PANTHER" id="PTHR12822:SF2">
    <property type="entry name" value="PROTEIN YIPF"/>
    <property type="match status" value="1"/>
</dbReference>
<evidence type="ECO:0000259" key="7">
    <source>
        <dbReference type="Pfam" id="PF04893"/>
    </source>
</evidence>
<evidence type="ECO:0000256" key="1">
    <source>
        <dbReference type="ARBA" id="ARBA00004141"/>
    </source>
</evidence>
<dbReference type="AlphaFoldDB" id="A0ABD1F1C2"/>
<reference evidence="8 9" key="1">
    <citation type="submission" date="2024-05" db="EMBL/GenBank/DDBJ databases">
        <title>Genetic variation in Jamaican populations of the coffee berry borer (Hypothenemus hampei).</title>
        <authorList>
            <person name="Errbii M."/>
            <person name="Myrie A."/>
        </authorList>
    </citation>
    <scope>NUCLEOTIDE SEQUENCE [LARGE SCALE GENOMIC DNA]</scope>
    <source>
        <strain evidence="8">JA-Hopewell-2020-01-JO</strain>
        <tissue evidence="8">Whole body</tissue>
    </source>
</reference>
<evidence type="ECO:0000256" key="5">
    <source>
        <dbReference type="ARBA" id="ARBA00023136"/>
    </source>
</evidence>
<dbReference type="InterPro" id="IPR006977">
    <property type="entry name" value="Yip1_dom"/>
</dbReference>
<keyword evidence="9" id="KW-1185">Reference proteome</keyword>
<comment type="caution">
    <text evidence="8">The sequence shown here is derived from an EMBL/GenBank/DDBJ whole genome shotgun (WGS) entry which is preliminary data.</text>
</comment>
<dbReference type="PANTHER" id="PTHR12822">
    <property type="entry name" value="PROTEIN YIPF"/>
    <property type="match status" value="1"/>
</dbReference>